<dbReference type="AlphaFoldDB" id="A0A975IFI0"/>
<dbReference type="Pfam" id="PF12784">
    <property type="entry name" value="PDDEXK_2"/>
    <property type="match status" value="1"/>
</dbReference>
<dbReference type="EMBL" id="CP054142">
    <property type="protein sequence ID" value="QTQ14369.1"/>
    <property type="molecule type" value="Genomic_DNA"/>
</dbReference>
<dbReference type="Proteomes" id="UP000671908">
    <property type="component" value="Chromosome"/>
</dbReference>
<dbReference type="RefSeq" id="WP_210119034.1">
    <property type="nucleotide sequence ID" value="NZ_CP054142.1"/>
</dbReference>
<evidence type="ECO:0000313" key="1">
    <source>
        <dbReference type="EMBL" id="QTQ14369.1"/>
    </source>
</evidence>
<evidence type="ECO:0000313" key="2">
    <source>
        <dbReference type="Proteomes" id="UP000671908"/>
    </source>
</evidence>
<organism evidence="1 2">
    <name type="scientific">Treponema parvum</name>
    <dbReference type="NCBI Taxonomy" id="138851"/>
    <lineage>
        <taxon>Bacteria</taxon>
        <taxon>Pseudomonadati</taxon>
        <taxon>Spirochaetota</taxon>
        <taxon>Spirochaetia</taxon>
        <taxon>Spirochaetales</taxon>
        <taxon>Treponemataceae</taxon>
        <taxon>Treponema</taxon>
    </lineage>
</organism>
<dbReference type="NCBIfam" id="TIGR01784">
    <property type="entry name" value="T_den_put_tspse"/>
    <property type="match status" value="1"/>
</dbReference>
<keyword evidence="2" id="KW-1185">Reference proteome</keyword>
<dbReference type="InterPro" id="IPR010106">
    <property type="entry name" value="RpnA"/>
</dbReference>
<name>A0A975IFI0_9SPIR</name>
<dbReference type="PANTHER" id="PTHR41317:SF1">
    <property type="entry name" value="PD-(D_E)XK NUCLEASE FAMILY TRANSPOSASE"/>
    <property type="match status" value="1"/>
</dbReference>
<protein>
    <submittedName>
        <fullName evidence="1">Rpn family recombination-promoting nuclease/putative transposase</fullName>
    </submittedName>
</protein>
<proteinExistence type="predicted"/>
<accession>A0A975IFI0</accession>
<reference evidence="1 2" key="1">
    <citation type="journal article" date="2021" name="Microbiol. Resour. Announc.">
        <title>Complete Genome Sequences of Three Human Oral Treponema parvum Isolates.</title>
        <authorList>
            <person name="Zeng H."/>
            <person name="Watt R.M."/>
        </authorList>
    </citation>
    <scope>NUCLEOTIDE SEQUENCE [LARGE SCALE GENOMIC DNA]</scope>
    <source>
        <strain evidence="1 2">ATCC 700770</strain>
    </source>
</reference>
<gene>
    <name evidence="1" type="ORF">HRQ91_07840</name>
</gene>
<dbReference type="KEGG" id="tpav:HRQ91_07840"/>
<dbReference type="PANTHER" id="PTHR41317">
    <property type="entry name" value="PD-(D_E)XK NUCLEASE FAMILY TRANSPOSASE"/>
    <property type="match status" value="1"/>
</dbReference>
<sequence>MAKSFDDLTIADDFMFCKVMQDEEICKEFLEMVLVNKIGKIIYLSPQNAIVTGSESKSVRLDLLVKDDMGKSYDIEMQVANERNIPKRMRYYQAAIDVSFLDKGAHYKTLNDCYIIFVCLFDVIGKSKPIYTFENICLEDRQTSLQDGTRKVIINAEAFRKAKDKELKGFLEYVKIGTANTEYTGRIETMIQTVKNNEQARQEYRFMTAFEMDALDKGEAIGARQAKLETAKNLLGLGLSIENIAQATGLLVEEIENLSK</sequence>